<dbReference type="InterPro" id="IPR008995">
    <property type="entry name" value="Mo/tungstate-bd_C_term_dom"/>
</dbReference>
<dbReference type="InterPro" id="IPR050334">
    <property type="entry name" value="Molybdenum_import_ModC"/>
</dbReference>
<sequence>MTLEFDIHGRVGDFRLRASGVLPGRGVTVLFGPSGTGKSSLLQMLAGLLPCEGHVRFDGHSWQSRHAALPVWQRPLGMLQQQPALFSHLTVAGNLEYVRKRRGGRVDVPAIVREVRIEGLLHRRVQGLSGGEAQRVALARALVGDPALLLLDEPLSAVDLPHRESLLQRIATIARRIPVLYVTHSLDELLYLADQVWLMDNGLLQDQGPVHQALASLDGPLATRSDACALLNGVMGGFDEEDHLQAVKTGQHVFWLPAAQSRETGEPVRLRIAARDVSLTRSVPEGSSILNILPVTVVAVTPCGPGQHVVRLQLDEHIVLARISSRSLRELAIQPGQRLYAQIKAVALA</sequence>
<evidence type="ECO:0000313" key="13">
    <source>
        <dbReference type="Proteomes" id="UP000283734"/>
    </source>
</evidence>
<dbReference type="GO" id="GO:0016020">
    <property type="term" value="C:membrane"/>
    <property type="evidence" value="ECO:0007669"/>
    <property type="project" value="InterPro"/>
</dbReference>
<evidence type="ECO:0000259" key="11">
    <source>
        <dbReference type="PROSITE" id="PS51866"/>
    </source>
</evidence>
<dbReference type="PROSITE" id="PS51866">
    <property type="entry name" value="MOP"/>
    <property type="match status" value="1"/>
</dbReference>
<comment type="caution">
    <text evidence="12">The sequence shown here is derived from an EMBL/GenBank/DDBJ whole genome shotgun (WGS) entry which is preliminary data.</text>
</comment>
<dbReference type="RefSeq" id="WP_119917485.1">
    <property type="nucleotide sequence ID" value="NZ_QYYA01000001.1"/>
</dbReference>
<keyword evidence="12" id="KW-0378">Hydrolase</keyword>
<keyword evidence="8" id="KW-0472">Membrane</keyword>
<dbReference type="SUPFAM" id="SSF50331">
    <property type="entry name" value="MOP-like"/>
    <property type="match status" value="1"/>
</dbReference>
<dbReference type="SMART" id="SM00382">
    <property type="entry name" value="AAA"/>
    <property type="match status" value="1"/>
</dbReference>
<dbReference type="EMBL" id="QYYA01000001">
    <property type="protein sequence ID" value="RJG19912.1"/>
    <property type="molecule type" value="Genomic_DNA"/>
</dbReference>
<dbReference type="Proteomes" id="UP000283734">
    <property type="component" value="Unassembled WGS sequence"/>
</dbReference>
<evidence type="ECO:0000256" key="2">
    <source>
        <dbReference type="ARBA" id="ARBA00022475"/>
    </source>
</evidence>
<dbReference type="PANTHER" id="PTHR43514:SF4">
    <property type="entry name" value="ABC TRANSPORTER I FAMILY MEMBER 10"/>
    <property type="match status" value="1"/>
</dbReference>
<evidence type="ECO:0000256" key="7">
    <source>
        <dbReference type="ARBA" id="ARBA00022967"/>
    </source>
</evidence>
<gene>
    <name evidence="12" type="primary">modC</name>
    <name evidence="12" type="ORF">D4A39_03470</name>
</gene>
<dbReference type="AlphaFoldDB" id="A0A418Y303"/>
<evidence type="ECO:0000256" key="9">
    <source>
        <dbReference type="PROSITE-ProRule" id="PRU01213"/>
    </source>
</evidence>
<evidence type="ECO:0000313" key="12">
    <source>
        <dbReference type="EMBL" id="RJG19912.1"/>
    </source>
</evidence>
<dbReference type="OrthoDB" id="9802264at2"/>
<feature type="domain" description="ABC transporter" evidence="10">
    <location>
        <begin position="1"/>
        <end position="226"/>
    </location>
</feature>
<keyword evidence="7" id="KW-1278">Translocase</keyword>
<dbReference type="InterPro" id="IPR003439">
    <property type="entry name" value="ABC_transporter-like_ATP-bd"/>
</dbReference>
<evidence type="ECO:0000256" key="4">
    <source>
        <dbReference type="ARBA" id="ARBA00022519"/>
    </source>
</evidence>
<keyword evidence="4" id="KW-0997">Cell inner membrane</keyword>
<evidence type="ECO:0000259" key="10">
    <source>
        <dbReference type="PROSITE" id="PS50893"/>
    </source>
</evidence>
<keyword evidence="13" id="KW-1185">Reference proteome</keyword>
<feature type="domain" description="Mop" evidence="11">
    <location>
        <begin position="286"/>
        <end position="349"/>
    </location>
</feature>
<reference evidence="12 13" key="1">
    <citation type="submission" date="2018-09" db="EMBL/GenBank/DDBJ databases">
        <title>Alcanivorax profundi sp. nov., isolated from 1000 m-depth seawater of the Mariana Trench.</title>
        <authorList>
            <person name="Liu J."/>
        </authorList>
    </citation>
    <scope>NUCLEOTIDE SEQUENCE [LARGE SCALE GENOMIC DNA]</scope>
    <source>
        <strain evidence="12 13">MTEO17</strain>
    </source>
</reference>
<dbReference type="Pfam" id="PF00005">
    <property type="entry name" value="ABC_tran"/>
    <property type="match status" value="1"/>
</dbReference>
<keyword evidence="6 12" id="KW-0067">ATP-binding</keyword>
<keyword evidence="3 9" id="KW-0500">Molybdenum</keyword>
<evidence type="ECO:0000256" key="3">
    <source>
        <dbReference type="ARBA" id="ARBA00022505"/>
    </source>
</evidence>
<dbReference type="InterPro" id="IPR027417">
    <property type="entry name" value="P-loop_NTPase"/>
</dbReference>
<dbReference type="GO" id="GO:0015098">
    <property type="term" value="F:molybdate ion transmembrane transporter activity"/>
    <property type="evidence" value="ECO:0007669"/>
    <property type="project" value="InterPro"/>
</dbReference>
<dbReference type="InterPro" id="IPR017871">
    <property type="entry name" value="ABC_transporter-like_CS"/>
</dbReference>
<dbReference type="InterPro" id="IPR011868">
    <property type="entry name" value="ModC_ABC_ATP-bd"/>
</dbReference>
<dbReference type="InterPro" id="IPR003593">
    <property type="entry name" value="AAA+_ATPase"/>
</dbReference>
<dbReference type="Gene3D" id="3.40.50.300">
    <property type="entry name" value="P-loop containing nucleotide triphosphate hydrolases"/>
    <property type="match status" value="1"/>
</dbReference>
<dbReference type="InterPro" id="IPR004606">
    <property type="entry name" value="Mop_domain"/>
</dbReference>
<name>A0A418Y303_9GAMM</name>
<dbReference type="Pfam" id="PF03459">
    <property type="entry name" value="TOBE"/>
    <property type="match status" value="1"/>
</dbReference>
<proteinExistence type="predicted"/>
<dbReference type="PANTHER" id="PTHR43514">
    <property type="entry name" value="ABC TRANSPORTER I FAMILY MEMBER 10"/>
    <property type="match status" value="1"/>
</dbReference>
<dbReference type="EC" id="3.6.3.29" evidence="12"/>
<dbReference type="GO" id="GO:0016887">
    <property type="term" value="F:ATP hydrolysis activity"/>
    <property type="evidence" value="ECO:0007669"/>
    <property type="project" value="InterPro"/>
</dbReference>
<dbReference type="NCBIfam" id="TIGR02142">
    <property type="entry name" value="modC_ABC"/>
    <property type="match status" value="1"/>
</dbReference>
<dbReference type="GO" id="GO:0140359">
    <property type="term" value="F:ABC-type transporter activity"/>
    <property type="evidence" value="ECO:0007669"/>
    <property type="project" value="InterPro"/>
</dbReference>
<keyword evidence="2" id="KW-1003">Cell membrane</keyword>
<dbReference type="InterPro" id="IPR005116">
    <property type="entry name" value="Transp-assoc_OB_typ1"/>
</dbReference>
<dbReference type="PROSITE" id="PS00211">
    <property type="entry name" value="ABC_TRANSPORTER_1"/>
    <property type="match status" value="1"/>
</dbReference>
<keyword evidence="5" id="KW-0547">Nucleotide-binding</keyword>
<evidence type="ECO:0000256" key="1">
    <source>
        <dbReference type="ARBA" id="ARBA00022448"/>
    </source>
</evidence>
<keyword evidence="1" id="KW-0813">Transport</keyword>
<dbReference type="PROSITE" id="PS50893">
    <property type="entry name" value="ABC_TRANSPORTER_2"/>
    <property type="match status" value="1"/>
</dbReference>
<accession>A0A418Y303</accession>
<evidence type="ECO:0000256" key="6">
    <source>
        <dbReference type="ARBA" id="ARBA00022840"/>
    </source>
</evidence>
<evidence type="ECO:0000256" key="8">
    <source>
        <dbReference type="ARBA" id="ARBA00023136"/>
    </source>
</evidence>
<protein>
    <submittedName>
        <fullName evidence="12">Molybdenum ABC transporter ATP-binding protein</fullName>
        <ecNumber evidence="12">3.6.3.29</ecNumber>
    </submittedName>
</protein>
<evidence type="ECO:0000256" key="5">
    <source>
        <dbReference type="ARBA" id="ARBA00022741"/>
    </source>
</evidence>
<dbReference type="SUPFAM" id="SSF52540">
    <property type="entry name" value="P-loop containing nucleoside triphosphate hydrolases"/>
    <property type="match status" value="1"/>
</dbReference>
<dbReference type="GO" id="GO:0005524">
    <property type="term" value="F:ATP binding"/>
    <property type="evidence" value="ECO:0007669"/>
    <property type="project" value="UniProtKB-KW"/>
</dbReference>
<dbReference type="Gene3D" id="2.40.50.100">
    <property type="match status" value="1"/>
</dbReference>
<organism evidence="12 13">
    <name type="scientific">Alcanivorax profundi</name>
    <dbReference type="NCBI Taxonomy" id="2338368"/>
    <lineage>
        <taxon>Bacteria</taxon>
        <taxon>Pseudomonadati</taxon>
        <taxon>Pseudomonadota</taxon>
        <taxon>Gammaproteobacteria</taxon>
        <taxon>Oceanospirillales</taxon>
        <taxon>Alcanivoracaceae</taxon>
        <taxon>Alcanivorax</taxon>
    </lineage>
</organism>